<accession>A0ABP7DR83</accession>
<organism evidence="1 2">
    <name type="scientific">Zhihengliuella alba</name>
    <dbReference type="NCBI Taxonomy" id="547018"/>
    <lineage>
        <taxon>Bacteria</taxon>
        <taxon>Bacillati</taxon>
        <taxon>Actinomycetota</taxon>
        <taxon>Actinomycetes</taxon>
        <taxon>Micrococcales</taxon>
        <taxon>Micrococcaceae</taxon>
        <taxon>Zhihengliuella</taxon>
    </lineage>
</organism>
<reference evidence="2" key="1">
    <citation type="journal article" date="2019" name="Int. J. Syst. Evol. Microbiol.">
        <title>The Global Catalogue of Microorganisms (GCM) 10K type strain sequencing project: providing services to taxonomists for standard genome sequencing and annotation.</title>
        <authorList>
            <consortium name="The Broad Institute Genomics Platform"/>
            <consortium name="The Broad Institute Genome Sequencing Center for Infectious Disease"/>
            <person name="Wu L."/>
            <person name="Ma J."/>
        </authorList>
    </citation>
    <scope>NUCLEOTIDE SEQUENCE [LARGE SCALE GENOMIC DNA]</scope>
    <source>
        <strain evidence="2">JCM 16961</strain>
    </source>
</reference>
<dbReference type="RefSeq" id="WP_344884030.1">
    <property type="nucleotide sequence ID" value="NZ_BAABCJ010000005.1"/>
</dbReference>
<dbReference type="Proteomes" id="UP001501536">
    <property type="component" value="Unassembled WGS sequence"/>
</dbReference>
<keyword evidence="2" id="KW-1185">Reference proteome</keyword>
<dbReference type="EMBL" id="BAABCJ010000005">
    <property type="protein sequence ID" value="GAA3706922.1"/>
    <property type="molecule type" value="Genomic_DNA"/>
</dbReference>
<name>A0ABP7DR83_9MICC</name>
<proteinExistence type="predicted"/>
<evidence type="ECO:0000313" key="2">
    <source>
        <dbReference type="Proteomes" id="UP001501536"/>
    </source>
</evidence>
<gene>
    <name evidence="1" type="ORF">GCM10022377_20840</name>
</gene>
<comment type="caution">
    <text evidence="1">The sequence shown here is derived from an EMBL/GenBank/DDBJ whole genome shotgun (WGS) entry which is preliminary data.</text>
</comment>
<sequence>MSGPNYMERRLASMFPALHVRSWHEAAALAGEGAQCLGIEGEGFNLVLFQVADDDFRLEVHTSTGTWVSGENSQMWALWSGRHLHDRLVDAIARLLDEAAFTRWSPNRDYVVDRTPIGFVFEYSPE</sequence>
<protein>
    <submittedName>
        <fullName evidence="1">Uncharacterized protein</fullName>
    </submittedName>
</protein>
<evidence type="ECO:0000313" key="1">
    <source>
        <dbReference type="EMBL" id="GAA3706922.1"/>
    </source>
</evidence>